<dbReference type="GO" id="GO:0005739">
    <property type="term" value="C:mitochondrion"/>
    <property type="evidence" value="ECO:0007669"/>
    <property type="project" value="InterPro"/>
</dbReference>
<keyword evidence="3" id="KW-1185">Reference proteome</keyword>
<dbReference type="GO" id="GO:0070059">
    <property type="term" value="P:intrinsic apoptotic signaling pathway in response to endoplasmic reticulum stress"/>
    <property type="evidence" value="ECO:0007669"/>
    <property type="project" value="Ensembl"/>
</dbReference>
<dbReference type="GeneTree" id="ENSGT01020000230625"/>
<dbReference type="GO" id="GO:0008630">
    <property type="term" value="P:intrinsic apoptotic signaling pathway in response to DNA damage"/>
    <property type="evidence" value="ECO:0007669"/>
    <property type="project" value="Ensembl"/>
</dbReference>
<dbReference type="InterPro" id="IPR031661">
    <property type="entry name" value="Bbc3"/>
</dbReference>
<dbReference type="GO" id="GO:0043065">
    <property type="term" value="P:positive regulation of apoptotic process"/>
    <property type="evidence" value="ECO:0007669"/>
    <property type="project" value="Ensembl"/>
</dbReference>
<reference evidence="2 3" key="1">
    <citation type="submission" date="2020-10" db="EMBL/GenBank/DDBJ databases">
        <title>Pygocentrus nattereri (red-bellied piranha) genome, fPygNat1, primary haplotype.</title>
        <authorList>
            <person name="Myers G."/>
            <person name="Meyer A."/>
            <person name="Karagic N."/>
            <person name="Pippel M."/>
            <person name="Winkler S."/>
            <person name="Tracey A."/>
            <person name="Wood J."/>
            <person name="Formenti G."/>
            <person name="Howe K."/>
            <person name="Fedrigo O."/>
            <person name="Jarvis E.D."/>
        </authorList>
    </citation>
    <scope>NUCLEOTIDE SEQUENCE [LARGE SCALE GENOMIC DNA]</scope>
</reference>
<evidence type="ECO:0000256" key="1">
    <source>
        <dbReference type="SAM" id="MobiDB-lite"/>
    </source>
</evidence>
<feature type="compositionally biased region" description="Polar residues" evidence="1">
    <location>
        <begin position="65"/>
        <end position="85"/>
    </location>
</feature>
<proteinExistence type="predicted"/>
<reference evidence="2" key="2">
    <citation type="submission" date="2025-08" db="UniProtKB">
        <authorList>
            <consortium name="Ensembl"/>
        </authorList>
    </citation>
    <scope>IDENTIFICATION</scope>
</reference>
<protein>
    <submittedName>
        <fullName evidence="2">Uncharacterized protein</fullName>
    </submittedName>
</protein>
<dbReference type="PANTHER" id="PTHR28639:SF1">
    <property type="entry name" value="BCL-2-BINDING COMPONENT 3, ISOFORMS 3_4"/>
    <property type="match status" value="1"/>
</dbReference>
<feature type="region of interest" description="Disordered" evidence="1">
    <location>
        <begin position="1"/>
        <end position="131"/>
    </location>
</feature>
<evidence type="ECO:0000313" key="3">
    <source>
        <dbReference type="Proteomes" id="UP001501920"/>
    </source>
</evidence>
<feature type="compositionally biased region" description="Basic and acidic residues" evidence="1">
    <location>
        <begin position="1"/>
        <end position="10"/>
    </location>
</feature>
<reference evidence="2" key="3">
    <citation type="submission" date="2025-09" db="UniProtKB">
        <authorList>
            <consortium name="Ensembl"/>
        </authorList>
    </citation>
    <scope>IDENTIFICATION</scope>
</reference>
<evidence type="ECO:0000313" key="2">
    <source>
        <dbReference type="Ensembl" id="ENSPNAP00000025231.1"/>
    </source>
</evidence>
<sequence>MARPQMDSRVDSQSPTAPQSCRMEVLRRDAWPSGGTHSASQARHRHRTMATQTSPVLLSHARTQDAASLPNTNQQDGPLRDNTGTEPERSSSAETQQPLHDLTAESHSSSADSSRRESPAEEEPTPEEQAIHRVAIQLRTIGDDMNAVYLQRRNEAPQWQNWRGLYRGLVAFLADTISTLYQHGVR</sequence>
<dbReference type="OrthoDB" id="9879526at2759"/>
<dbReference type="OMA" id="QWQNWRG"/>
<dbReference type="Proteomes" id="UP001501920">
    <property type="component" value="Chromosome 17"/>
</dbReference>
<dbReference type="Ensembl" id="ENSPNAT00000008135.2">
    <property type="protein sequence ID" value="ENSPNAP00000025231.1"/>
    <property type="gene ID" value="ENSPNAG00000010216.2"/>
</dbReference>
<name>A0A3B4DQ45_PYGNA</name>
<accession>A0A3B4DQ45</accession>
<gene>
    <name evidence="2" type="primary">BBC3</name>
</gene>
<dbReference type="GO" id="GO:0071479">
    <property type="term" value="P:cellular response to ionizing radiation"/>
    <property type="evidence" value="ECO:0007669"/>
    <property type="project" value="Ensembl"/>
</dbReference>
<dbReference type="PANTHER" id="PTHR28639">
    <property type="entry name" value="BCL-2-BINDING COMPONENT 3"/>
    <property type="match status" value="1"/>
</dbReference>
<dbReference type="AlphaFoldDB" id="A0A3B4DQ45"/>
<dbReference type="RefSeq" id="XP_037402669.1">
    <property type="nucleotide sequence ID" value="XM_037546772.1"/>
</dbReference>
<dbReference type="GeneID" id="119265782"/>
<dbReference type="GO" id="GO:0090200">
    <property type="term" value="P:positive regulation of release of cytochrome c from mitochondria"/>
    <property type="evidence" value="ECO:0007669"/>
    <property type="project" value="InterPro"/>
</dbReference>
<organism evidence="2 3">
    <name type="scientific">Pygocentrus nattereri</name>
    <name type="common">Red-bellied piranha</name>
    <dbReference type="NCBI Taxonomy" id="42514"/>
    <lineage>
        <taxon>Eukaryota</taxon>
        <taxon>Metazoa</taxon>
        <taxon>Chordata</taxon>
        <taxon>Craniata</taxon>
        <taxon>Vertebrata</taxon>
        <taxon>Euteleostomi</taxon>
        <taxon>Actinopterygii</taxon>
        <taxon>Neopterygii</taxon>
        <taxon>Teleostei</taxon>
        <taxon>Ostariophysi</taxon>
        <taxon>Characiformes</taxon>
        <taxon>Characoidei</taxon>
        <taxon>Pygocentrus</taxon>
    </lineage>
</organism>